<comment type="caution">
    <text evidence="2">The sequence shown here is derived from an EMBL/GenBank/DDBJ whole genome shotgun (WGS) entry which is preliminary data.</text>
</comment>
<keyword evidence="3" id="KW-1185">Reference proteome</keyword>
<accession>A0ABS2R244</accession>
<reference evidence="2 3" key="1">
    <citation type="submission" date="2021-01" db="EMBL/GenBank/DDBJ databases">
        <title>Genomic Encyclopedia of Type Strains, Phase IV (KMG-IV): sequencing the most valuable type-strain genomes for metagenomic binning, comparative biology and taxonomic classification.</title>
        <authorList>
            <person name="Goeker M."/>
        </authorList>
    </citation>
    <scope>NUCLEOTIDE SEQUENCE [LARGE SCALE GENOMIC DNA]</scope>
    <source>
        <strain evidence="2 3">DSM 105453</strain>
    </source>
</reference>
<proteinExistence type="predicted"/>
<gene>
    <name evidence="2" type="ORF">JOC94_000681</name>
</gene>
<feature type="domain" description="Core" evidence="1">
    <location>
        <begin position="3"/>
        <end position="105"/>
    </location>
</feature>
<dbReference type="Proteomes" id="UP000823485">
    <property type="component" value="Unassembled WGS sequence"/>
</dbReference>
<dbReference type="SUPFAM" id="SSF89360">
    <property type="entry name" value="HesB-like domain"/>
    <property type="match status" value="1"/>
</dbReference>
<evidence type="ECO:0000259" key="1">
    <source>
        <dbReference type="Pfam" id="PF01521"/>
    </source>
</evidence>
<evidence type="ECO:0000313" key="3">
    <source>
        <dbReference type="Proteomes" id="UP000823485"/>
    </source>
</evidence>
<evidence type="ECO:0000313" key="2">
    <source>
        <dbReference type="EMBL" id="MBM7713712.1"/>
    </source>
</evidence>
<dbReference type="InterPro" id="IPR000361">
    <property type="entry name" value="ATAP_core_dom"/>
</dbReference>
<name>A0ABS2R244_9BACI</name>
<dbReference type="Gene3D" id="2.60.300.12">
    <property type="entry name" value="HesB-like domain"/>
    <property type="match status" value="1"/>
</dbReference>
<dbReference type="EMBL" id="JAFBFH010000003">
    <property type="protein sequence ID" value="MBM7713712.1"/>
    <property type="molecule type" value="Genomic_DNA"/>
</dbReference>
<dbReference type="InterPro" id="IPR035903">
    <property type="entry name" value="HesB-like_dom_sf"/>
</dbReference>
<sequence length="106" mass="12024">MITVTITRKAAEKIKDKLGDRDLALKLLYEADGCTMSGIPALTFEKLREMVQDELVVETNEMPLVIEKSKLIYLDSNMEIDFSDESHTFQLTSPNEILNGRMSLLD</sequence>
<organism evidence="2 3">
    <name type="scientific">Siminovitchia thermophila</name>
    <dbReference type="NCBI Taxonomy" id="1245522"/>
    <lineage>
        <taxon>Bacteria</taxon>
        <taxon>Bacillati</taxon>
        <taxon>Bacillota</taxon>
        <taxon>Bacilli</taxon>
        <taxon>Bacillales</taxon>
        <taxon>Bacillaceae</taxon>
        <taxon>Siminovitchia</taxon>
    </lineage>
</organism>
<protein>
    <submittedName>
        <fullName evidence="2">Uncharacterized protein YqkB</fullName>
    </submittedName>
</protein>
<dbReference type="Pfam" id="PF01521">
    <property type="entry name" value="Fe-S_biosyn"/>
    <property type="match status" value="1"/>
</dbReference>
<dbReference type="RefSeq" id="WP_205178611.1">
    <property type="nucleotide sequence ID" value="NZ_JAFBFH010000003.1"/>
</dbReference>